<evidence type="ECO:0000259" key="12">
    <source>
        <dbReference type="Pfam" id="PF01095"/>
    </source>
</evidence>
<dbReference type="EC" id="3.1.1.11" evidence="4 11"/>
<feature type="active site" evidence="10">
    <location>
        <position position="194"/>
    </location>
</feature>
<reference evidence="13 14" key="1">
    <citation type="journal article" date="2014" name="Genome Announc.">
        <title>Draft genome sequence of Sclerotinia borealis, a psychrophilic plant pathogenic fungus.</title>
        <authorList>
            <person name="Mardanov A.V."/>
            <person name="Beletsky A.V."/>
            <person name="Kadnikov V.V."/>
            <person name="Ignatov A.N."/>
            <person name="Ravin N.V."/>
        </authorList>
    </citation>
    <scope>NUCLEOTIDE SEQUENCE [LARGE SCALE GENOMIC DNA]</scope>
    <source>
        <strain evidence="14">F-4157</strain>
    </source>
</reference>
<name>W9CS78_SCLBF</name>
<dbReference type="GO" id="GO:0045490">
    <property type="term" value="P:pectin catabolic process"/>
    <property type="evidence" value="ECO:0007669"/>
    <property type="project" value="UniProtKB-UniRule"/>
</dbReference>
<accession>W9CS78</accession>
<keyword evidence="11" id="KW-0961">Cell wall biogenesis/degradation</keyword>
<dbReference type="GO" id="GO:0030599">
    <property type="term" value="F:pectinesterase activity"/>
    <property type="evidence" value="ECO:0007669"/>
    <property type="project" value="UniProtKB-UniRule"/>
</dbReference>
<evidence type="ECO:0000256" key="10">
    <source>
        <dbReference type="PROSITE-ProRule" id="PRU10040"/>
    </source>
</evidence>
<comment type="function">
    <text evidence="11">Involved in maceration and soft-rotting of plant tissue.</text>
</comment>
<dbReference type="InterPro" id="IPR012334">
    <property type="entry name" value="Pectin_lyas_fold"/>
</dbReference>
<dbReference type="GO" id="GO:0042545">
    <property type="term" value="P:cell wall modification"/>
    <property type="evidence" value="ECO:0007669"/>
    <property type="project" value="UniProtKB-UniRule"/>
</dbReference>
<dbReference type="EMBL" id="AYSA01000085">
    <property type="protein sequence ID" value="ESZ97434.1"/>
    <property type="molecule type" value="Genomic_DNA"/>
</dbReference>
<dbReference type="GO" id="GO:0005576">
    <property type="term" value="C:extracellular region"/>
    <property type="evidence" value="ECO:0007669"/>
    <property type="project" value="UniProtKB-SubCell"/>
</dbReference>
<dbReference type="SUPFAM" id="SSF51126">
    <property type="entry name" value="Pectin lyase-like"/>
    <property type="match status" value="1"/>
</dbReference>
<comment type="caution">
    <text evidence="13">The sequence shown here is derived from an EMBL/GenBank/DDBJ whole genome shotgun (WGS) entry which is preliminary data.</text>
</comment>
<evidence type="ECO:0000256" key="6">
    <source>
        <dbReference type="ARBA" id="ARBA00022729"/>
    </source>
</evidence>
<comment type="subcellular location">
    <subcellularLocation>
        <location evidence="1 11">Secreted</location>
    </subcellularLocation>
</comment>
<sequence length="332" mass="34918">MATFHYLRNFILTTSFSILSIDASPLLQKRTGRTSPPNGCLAVRESGTLSGEYSTVGAALTALGSSNAVACIFVYSGTYNEQISISYAGNLTVYGYTTNTGTYKSNTVTITHGINSTTIGLDASSTAKISSANFKAYNVNFANTYGAGVQAVAVTASGDQQGYYGCSFTGYQDTLYAKTGKQYYSNCYIEGAVDYIFGDAAAWFGECTIASNGGGAITASSRTLATDTSWYVIDSGTITQASGFSLTGKVYLGRPWRGLARVIFQNSALTAVVNAAGWTTLAADATPIFEEYANTGDGASTSARIYETVATGAVSKTTLWGGNWASWIDTSY</sequence>
<dbReference type="HOGENOM" id="CLU_012243_1_2_1"/>
<keyword evidence="14" id="KW-1185">Reference proteome</keyword>
<dbReference type="OrthoDB" id="2019149at2759"/>
<evidence type="ECO:0000256" key="9">
    <source>
        <dbReference type="ARBA" id="ARBA00047928"/>
    </source>
</evidence>
<keyword evidence="6" id="KW-0732">Signal</keyword>
<feature type="domain" description="Pectinesterase catalytic" evidence="12">
    <location>
        <begin position="50"/>
        <end position="305"/>
    </location>
</feature>
<evidence type="ECO:0000256" key="5">
    <source>
        <dbReference type="ARBA" id="ARBA00022525"/>
    </source>
</evidence>
<dbReference type="Pfam" id="PF01095">
    <property type="entry name" value="Pectinesterase"/>
    <property type="match status" value="1"/>
</dbReference>
<evidence type="ECO:0000256" key="3">
    <source>
        <dbReference type="ARBA" id="ARBA00008891"/>
    </source>
</evidence>
<organism evidence="13 14">
    <name type="scientific">Sclerotinia borealis (strain F-4128)</name>
    <dbReference type="NCBI Taxonomy" id="1432307"/>
    <lineage>
        <taxon>Eukaryota</taxon>
        <taxon>Fungi</taxon>
        <taxon>Dikarya</taxon>
        <taxon>Ascomycota</taxon>
        <taxon>Pezizomycotina</taxon>
        <taxon>Leotiomycetes</taxon>
        <taxon>Helotiales</taxon>
        <taxon>Sclerotiniaceae</taxon>
        <taxon>Sclerotinia</taxon>
    </lineage>
</organism>
<dbReference type="InterPro" id="IPR011050">
    <property type="entry name" value="Pectin_lyase_fold/virulence"/>
</dbReference>
<gene>
    <name evidence="13" type="ORF">SBOR_2123</name>
</gene>
<keyword evidence="8 11" id="KW-0063">Aspartyl esterase</keyword>
<evidence type="ECO:0000256" key="4">
    <source>
        <dbReference type="ARBA" id="ARBA00013229"/>
    </source>
</evidence>
<dbReference type="UniPathway" id="UPA00545">
    <property type="reaction ID" value="UER00823"/>
</dbReference>
<dbReference type="STRING" id="1432307.W9CS78"/>
<dbReference type="PANTHER" id="PTHR31321:SF57">
    <property type="entry name" value="PECTINESTERASE 53-RELATED"/>
    <property type="match status" value="1"/>
</dbReference>
<dbReference type="Gene3D" id="2.160.20.10">
    <property type="entry name" value="Single-stranded right-handed beta-helix, Pectin lyase-like"/>
    <property type="match status" value="1"/>
</dbReference>
<dbReference type="PROSITE" id="PS00503">
    <property type="entry name" value="PECTINESTERASE_2"/>
    <property type="match status" value="1"/>
</dbReference>
<evidence type="ECO:0000256" key="11">
    <source>
        <dbReference type="RuleBase" id="RU000589"/>
    </source>
</evidence>
<evidence type="ECO:0000313" key="14">
    <source>
        <dbReference type="Proteomes" id="UP000019487"/>
    </source>
</evidence>
<evidence type="ECO:0000256" key="2">
    <source>
        <dbReference type="ARBA" id="ARBA00005184"/>
    </source>
</evidence>
<comment type="similarity">
    <text evidence="3">Belongs to the pectinesterase family.</text>
</comment>
<comment type="catalytic activity">
    <reaction evidence="9 11">
        <text>[(1-&gt;4)-alpha-D-galacturonosyl methyl ester](n) + n H2O = [(1-&gt;4)-alpha-D-galacturonosyl](n) + n methanol + n H(+)</text>
        <dbReference type="Rhea" id="RHEA:22380"/>
        <dbReference type="Rhea" id="RHEA-COMP:14570"/>
        <dbReference type="Rhea" id="RHEA-COMP:14573"/>
        <dbReference type="ChEBI" id="CHEBI:15377"/>
        <dbReference type="ChEBI" id="CHEBI:15378"/>
        <dbReference type="ChEBI" id="CHEBI:17790"/>
        <dbReference type="ChEBI" id="CHEBI:140522"/>
        <dbReference type="ChEBI" id="CHEBI:140523"/>
        <dbReference type="EC" id="3.1.1.11"/>
    </reaction>
</comment>
<evidence type="ECO:0000313" key="13">
    <source>
        <dbReference type="EMBL" id="ESZ97434.1"/>
    </source>
</evidence>
<dbReference type="FunFam" id="2.160.20.10:FF:000014">
    <property type="entry name" value="Pectinesterase"/>
    <property type="match status" value="1"/>
</dbReference>
<evidence type="ECO:0000256" key="1">
    <source>
        <dbReference type="ARBA" id="ARBA00004613"/>
    </source>
</evidence>
<comment type="pathway">
    <text evidence="2 11">Glycan metabolism; pectin degradation; 2-dehydro-3-deoxy-D-gluconate from pectin: step 1/5.</text>
</comment>
<dbReference type="PANTHER" id="PTHR31321">
    <property type="entry name" value="ACYL-COA THIOESTER HYDROLASE YBHC-RELATED"/>
    <property type="match status" value="1"/>
</dbReference>
<proteinExistence type="inferred from homology"/>
<dbReference type="InterPro" id="IPR033131">
    <property type="entry name" value="Pectinesterase_Asp_AS"/>
</dbReference>
<keyword evidence="5 11" id="KW-0964">Secreted</keyword>
<protein>
    <recommendedName>
        <fullName evidence="4 11">Pectinesterase</fullName>
        <ecNumber evidence="4 11">3.1.1.11</ecNumber>
    </recommendedName>
</protein>
<evidence type="ECO:0000256" key="8">
    <source>
        <dbReference type="ARBA" id="ARBA00023085"/>
    </source>
</evidence>
<evidence type="ECO:0000256" key="7">
    <source>
        <dbReference type="ARBA" id="ARBA00022801"/>
    </source>
</evidence>
<dbReference type="InterPro" id="IPR000070">
    <property type="entry name" value="Pectinesterase_cat"/>
</dbReference>
<keyword evidence="7 11" id="KW-0378">Hydrolase</keyword>
<dbReference type="Proteomes" id="UP000019487">
    <property type="component" value="Unassembled WGS sequence"/>
</dbReference>
<dbReference type="AlphaFoldDB" id="W9CS78"/>